<dbReference type="Proteomes" id="UP001606210">
    <property type="component" value="Unassembled WGS sequence"/>
</dbReference>
<dbReference type="SUPFAM" id="SSF88697">
    <property type="entry name" value="PUA domain-like"/>
    <property type="match status" value="1"/>
</dbReference>
<evidence type="ECO:0000259" key="1">
    <source>
        <dbReference type="SMART" id="SM01022"/>
    </source>
</evidence>
<accession>A0ABW7EWK5</accession>
<dbReference type="InterPro" id="IPR015947">
    <property type="entry name" value="PUA-like_sf"/>
</dbReference>
<keyword evidence="3" id="KW-1185">Reference proteome</keyword>
<protein>
    <submittedName>
        <fullName evidence="2">ASCH domain-containing protein</fullName>
    </submittedName>
</protein>
<dbReference type="SMART" id="SM01022">
    <property type="entry name" value="ASCH"/>
    <property type="match status" value="1"/>
</dbReference>
<feature type="domain" description="ASCH" evidence="1">
    <location>
        <begin position="1"/>
        <end position="91"/>
    </location>
</feature>
<dbReference type="Pfam" id="PF04266">
    <property type="entry name" value="ASCH"/>
    <property type="match status" value="1"/>
</dbReference>
<sequence>MQFTKKLREGVKRGDITTSIRVWQSPHVKEGGRYPLEGGHVVVTSIREITLNDISESLARESGFRSLADLLQTARHGSGHKVYFIRFRYESTTDPL</sequence>
<dbReference type="InterPro" id="IPR007374">
    <property type="entry name" value="ASCH_domain"/>
</dbReference>
<organism evidence="2 3">
    <name type="scientific">Pelomonas parva</name>
    <dbReference type="NCBI Taxonomy" id="3299032"/>
    <lineage>
        <taxon>Bacteria</taxon>
        <taxon>Pseudomonadati</taxon>
        <taxon>Pseudomonadota</taxon>
        <taxon>Betaproteobacteria</taxon>
        <taxon>Burkholderiales</taxon>
        <taxon>Sphaerotilaceae</taxon>
        <taxon>Roseateles</taxon>
    </lineage>
</organism>
<evidence type="ECO:0000313" key="2">
    <source>
        <dbReference type="EMBL" id="MFG6428734.1"/>
    </source>
</evidence>
<proteinExistence type="predicted"/>
<dbReference type="EMBL" id="JBIGHV010000001">
    <property type="protein sequence ID" value="MFG6428734.1"/>
    <property type="molecule type" value="Genomic_DNA"/>
</dbReference>
<name>A0ABW7EWK5_9BURK</name>
<reference evidence="2 3" key="1">
    <citation type="submission" date="2024-08" db="EMBL/GenBank/DDBJ databases">
        <authorList>
            <person name="Lu H."/>
        </authorList>
    </citation>
    <scope>NUCLEOTIDE SEQUENCE [LARGE SCALE GENOMIC DNA]</scope>
    <source>
        <strain evidence="2 3">LYH14W</strain>
    </source>
</reference>
<dbReference type="RefSeq" id="WP_394475664.1">
    <property type="nucleotide sequence ID" value="NZ_JBIGHV010000001.1"/>
</dbReference>
<comment type="caution">
    <text evidence="2">The sequence shown here is derived from an EMBL/GenBank/DDBJ whole genome shotgun (WGS) entry which is preliminary data.</text>
</comment>
<gene>
    <name evidence="2" type="ORF">ACG00Y_02350</name>
</gene>
<evidence type="ECO:0000313" key="3">
    <source>
        <dbReference type="Proteomes" id="UP001606210"/>
    </source>
</evidence>